<feature type="transmembrane region" description="Helical" evidence="1">
    <location>
        <begin position="240"/>
        <end position="261"/>
    </location>
</feature>
<feature type="transmembrane region" description="Helical" evidence="1">
    <location>
        <begin position="159"/>
        <end position="182"/>
    </location>
</feature>
<feature type="transmembrane region" description="Helical" evidence="1">
    <location>
        <begin position="202"/>
        <end position="228"/>
    </location>
</feature>
<evidence type="ECO:0000256" key="1">
    <source>
        <dbReference type="SAM" id="Phobius"/>
    </source>
</evidence>
<feature type="transmembrane region" description="Helical" evidence="1">
    <location>
        <begin position="372"/>
        <end position="397"/>
    </location>
</feature>
<keyword evidence="3" id="KW-1185">Reference proteome</keyword>
<feature type="transmembrane region" description="Helical" evidence="1">
    <location>
        <begin position="47"/>
        <end position="67"/>
    </location>
</feature>
<sequence>MGAFLFLPMSKIVFPLPLLPDITKGVVIAYGLLLGELISNKKLNSPLKLSIVDLPMLLFCIAVPLASSLSNGLGLYDGIVSIINNYLTYGVLFWAGRRYFNKPEDLRALTIGMVYGGLICVPLVIFEVRMSPQLHTLVYGFFQHSFLQHFRQGGFRPILFMSHGLMVALWMSITTTLCFWLWQSRSVKYFWKIPAGPTFFLLAISTILCKSAGAISFMLIGISSYFVYRRQSSFKHLKWLILLIPIYLYFRISNLITASVIESMAGNLFSDERVSSLMVRIMQEDLFGDKAALHPLFGWGWMDRAWPVDPGTGEVLVQMVDAFWIIIFSTKGFFGLITIYLALGFGSYSILFGMVKPNHFINLKSSPYKVDAVVLSIVITIFLYDTLLNGMVTPIYILCTGALTSCYTNCKTERFSETYTEEISINKIDIN</sequence>
<name>A0A841R9Y6_9SPIO</name>
<evidence type="ECO:0008006" key="4">
    <source>
        <dbReference type="Google" id="ProtNLM"/>
    </source>
</evidence>
<keyword evidence="1" id="KW-0812">Transmembrane</keyword>
<organism evidence="2 3">
    <name type="scientific">Spirochaeta isovalerica</name>
    <dbReference type="NCBI Taxonomy" id="150"/>
    <lineage>
        <taxon>Bacteria</taxon>
        <taxon>Pseudomonadati</taxon>
        <taxon>Spirochaetota</taxon>
        <taxon>Spirochaetia</taxon>
        <taxon>Spirochaetales</taxon>
        <taxon>Spirochaetaceae</taxon>
        <taxon>Spirochaeta</taxon>
    </lineage>
</organism>
<dbReference type="AlphaFoldDB" id="A0A841R9Y6"/>
<evidence type="ECO:0000313" key="3">
    <source>
        <dbReference type="Proteomes" id="UP000587760"/>
    </source>
</evidence>
<proteinExistence type="predicted"/>
<feature type="transmembrane region" description="Helical" evidence="1">
    <location>
        <begin position="106"/>
        <end position="126"/>
    </location>
</feature>
<protein>
    <recommendedName>
        <fullName evidence="4">O-antigen ligase like membrane protein</fullName>
    </recommendedName>
</protein>
<dbReference type="EMBL" id="JACHGJ010000001">
    <property type="protein sequence ID" value="MBB6479262.1"/>
    <property type="molecule type" value="Genomic_DNA"/>
</dbReference>
<comment type="caution">
    <text evidence="2">The sequence shown here is derived from an EMBL/GenBank/DDBJ whole genome shotgun (WGS) entry which is preliminary data.</text>
</comment>
<accession>A0A841R9Y6</accession>
<gene>
    <name evidence="2" type="ORF">HNR50_000895</name>
</gene>
<reference evidence="2 3" key="1">
    <citation type="submission" date="2020-08" db="EMBL/GenBank/DDBJ databases">
        <title>Genomic Encyclopedia of Type Strains, Phase IV (KMG-IV): sequencing the most valuable type-strain genomes for metagenomic binning, comparative biology and taxonomic classification.</title>
        <authorList>
            <person name="Goeker M."/>
        </authorList>
    </citation>
    <scope>NUCLEOTIDE SEQUENCE [LARGE SCALE GENOMIC DNA]</scope>
    <source>
        <strain evidence="2 3">DSM 2461</strain>
    </source>
</reference>
<keyword evidence="1" id="KW-0472">Membrane</keyword>
<keyword evidence="1" id="KW-1133">Transmembrane helix</keyword>
<evidence type="ECO:0000313" key="2">
    <source>
        <dbReference type="EMBL" id="MBB6479262.1"/>
    </source>
</evidence>
<feature type="transmembrane region" description="Helical" evidence="1">
    <location>
        <begin position="322"/>
        <end position="351"/>
    </location>
</feature>
<dbReference type="Proteomes" id="UP000587760">
    <property type="component" value="Unassembled WGS sequence"/>
</dbReference>
<dbReference type="RefSeq" id="WP_184744282.1">
    <property type="nucleotide sequence ID" value="NZ_JACHGJ010000001.1"/>
</dbReference>
<feature type="transmembrane region" description="Helical" evidence="1">
    <location>
        <begin position="12"/>
        <end position="35"/>
    </location>
</feature>
<feature type="transmembrane region" description="Helical" evidence="1">
    <location>
        <begin position="73"/>
        <end position="94"/>
    </location>
</feature>